<evidence type="ECO:0000313" key="2">
    <source>
        <dbReference type="EMBL" id="KDN86116.1"/>
    </source>
</evidence>
<organism evidence="2 3">
    <name type="scientific">Kitasatospora cheerisanensis KCTC 2395</name>
    <dbReference type="NCBI Taxonomy" id="1348663"/>
    <lineage>
        <taxon>Bacteria</taxon>
        <taxon>Bacillati</taxon>
        <taxon>Actinomycetota</taxon>
        <taxon>Actinomycetes</taxon>
        <taxon>Kitasatosporales</taxon>
        <taxon>Streptomycetaceae</taxon>
        <taxon>Kitasatospora</taxon>
    </lineage>
</organism>
<dbReference type="HOGENOM" id="CLU_3344655_0_0_11"/>
<keyword evidence="3" id="KW-1185">Reference proteome</keyword>
<reference evidence="2 3" key="1">
    <citation type="submission" date="2014-05" db="EMBL/GenBank/DDBJ databases">
        <title>Draft Genome Sequence of Kitasatospora cheerisanensis KCTC 2395.</title>
        <authorList>
            <person name="Nam D.H."/>
        </authorList>
    </citation>
    <scope>NUCLEOTIDE SEQUENCE [LARGE SCALE GENOMIC DNA]</scope>
    <source>
        <strain evidence="2 3">KCTC 2395</strain>
    </source>
</reference>
<evidence type="ECO:0000256" key="1">
    <source>
        <dbReference type="SAM" id="MobiDB-lite"/>
    </source>
</evidence>
<accession>A0A066Z721</accession>
<proteinExistence type="predicted"/>
<name>A0A066Z721_9ACTN</name>
<sequence length="37" mass="3889">MAGYGAAGCGPVRAPRPTEADFTPLRRTGLYPVLLGR</sequence>
<dbReference type="AlphaFoldDB" id="A0A066Z721"/>
<protein>
    <submittedName>
        <fullName evidence="2">Uncharacterized protein</fullName>
    </submittedName>
</protein>
<comment type="caution">
    <text evidence="2">The sequence shown here is derived from an EMBL/GenBank/DDBJ whole genome shotgun (WGS) entry which is preliminary data.</text>
</comment>
<dbReference type="PATRIC" id="fig|1348663.4.peg.1866"/>
<dbReference type="Proteomes" id="UP000027178">
    <property type="component" value="Unassembled WGS sequence"/>
</dbReference>
<feature type="region of interest" description="Disordered" evidence="1">
    <location>
        <begin position="1"/>
        <end position="23"/>
    </location>
</feature>
<gene>
    <name evidence="2" type="ORF">KCH_19330</name>
</gene>
<evidence type="ECO:0000313" key="3">
    <source>
        <dbReference type="Proteomes" id="UP000027178"/>
    </source>
</evidence>
<dbReference type="EMBL" id="JNBY01000073">
    <property type="protein sequence ID" value="KDN86116.1"/>
    <property type="molecule type" value="Genomic_DNA"/>
</dbReference>